<comment type="cofactor">
    <cofactor evidence="3">
        <name>Mg(2+)</name>
        <dbReference type="ChEBI" id="CHEBI:18420"/>
    </cofactor>
</comment>
<accession>A0A1V8TID7</accession>
<evidence type="ECO:0000256" key="1">
    <source>
        <dbReference type="ARBA" id="ARBA00007768"/>
    </source>
</evidence>
<dbReference type="Proteomes" id="UP000192596">
    <property type="component" value="Unassembled WGS sequence"/>
</dbReference>
<dbReference type="Gene3D" id="3.50.30.40">
    <property type="entry name" value="Ribonuclease E inhibitor RraA/RraA-like"/>
    <property type="match status" value="1"/>
</dbReference>
<proteinExistence type="inferred from homology"/>
<evidence type="ECO:0000313" key="5">
    <source>
        <dbReference type="EMBL" id="OQO11137.1"/>
    </source>
</evidence>
<dbReference type="AlphaFoldDB" id="A0A1V8TID7"/>
<evidence type="ECO:0000256" key="3">
    <source>
        <dbReference type="PIRSR" id="PIRSR605493-1"/>
    </source>
</evidence>
<keyword evidence="6" id="KW-1185">Reference proteome</keyword>
<dbReference type="HAMAP" id="MF_00795">
    <property type="entry name" value="CutC"/>
    <property type="match status" value="1"/>
</dbReference>
<dbReference type="OrthoDB" id="7392499at2759"/>
<feature type="binding site" evidence="3">
    <location>
        <position position="370"/>
    </location>
    <ligand>
        <name>substrate</name>
    </ligand>
</feature>
<dbReference type="Gene3D" id="3.20.20.380">
    <property type="entry name" value="Copper homeostasis (CutC) domain"/>
    <property type="match status" value="1"/>
</dbReference>
<gene>
    <name evidence="5" type="ORF">B0A48_05393</name>
</gene>
<name>A0A1V8TID7_9PEZI</name>
<dbReference type="PANTHER" id="PTHR12598:SF0">
    <property type="entry name" value="COPPER HOMEOSTASIS PROTEIN CUTC HOMOLOG"/>
    <property type="match status" value="1"/>
</dbReference>
<sequence>MALLEIACFNLESVKIACEAGADRIELCDDRLSGGVTPSLDRVAGASLLCRKHGIPLFVMIRPRGDDFVYSQAEHSQMLADVVKYKALVDGFVFGILTTDVDEGYIVDVVRTGSLVAAAQPLPCTFHRAFDEVTHWPAALGDVLQAGCTSVLTSGGAKTAEDGTDILRRLISKAEGRLGIIAGGALRSSNVVEIIAKTGVKAVHSSAILDDSGPADAAEVAFLRAARFAALQYDRFDRDQVIRTTEQQIREGVLMLRSDALLKLKVPQAGFLPDVLPIPRTASPAACLVASISTVLFVDKNQQPGHPRAQYTPAESNIPSDKHWTDCPTPGTVVLMQQPDGQLCALLGDIVASRLKHRGVKAAVIHGRSRDIAACQELCSDGKFQVWSKGTSTVGTSMEAKPWASDVPLHVGGLLVNAGDIMVADEAERGITIIPTDKLEDVMKLLPGLKEADDNVLKDVNAGVDLNEAFKRHRGHYVNAK</sequence>
<feature type="region of interest" description="Disordered" evidence="4">
    <location>
        <begin position="303"/>
        <end position="322"/>
    </location>
</feature>
<protein>
    <recommendedName>
        <fullName evidence="2">Copper homeostasis protein cutC homolog</fullName>
    </recommendedName>
</protein>
<dbReference type="SUPFAM" id="SSF110395">
    <property type="entry name" value="CutC-like"/>
    <property type="match status" value="1"/>
</dbReference>
<evidence type="ECO:0000256" key="4">
    <source>
        <dbReference type="SAM" id="MobiDB-lite"/>
    </source>
</evidence>
<dbReference type="InParanoid" id="A0A1V8TID7"/>
<dbReference type="Pfam" id="PF03932">
    <property type="entry name" value="CutC"/>
    <property type="match status" value="1"/>
</dbReference>
<dbReference type="PANTHER" id="PTHR12598">
    <property type="entry name" value="COPPER HOMEOSTASIS PROTEIN CUTC"/>
    <property type="match status" value="1"/>
</dbReference>
<reference evidence="6" key="1">
    <citation type="submission" date="2017-03" db="EMBL/GenBank/DDBJ databases">
        <title>Genomes of endolithic fungi from Antarctica.</title>
        <authorList>
            <person name="Coleine C."/>
            <person name="Masonjones S."/>
            <person name="Stajich J.E."/>
        </authorList>
    </citation>
    <scope>NUCLEOTIDE SEQUENCE [LARGE SCALE GENOMIC DNA]</scope>
    <source>
        <strain evidence="6">CCFEE 5527</strain>
    </source>
</reference>
<dbReference type="GO" id="GO:0005507">
    <property type="term" value="F:copper ion binding"/>
    <property type="evidence" value="ECO:0007669"/>
    <property type="project" value="TreeGrafter"/>
</dbReference>
<keyword evidence="3" id="KW-0479">Metal-binding</keyword>
<dbReference type="STRING" id="1507870.A0A1V8TID7"/>
<comment type="caution">
    <text evidence="5">The sequence shown here is derived from an EMBL/GenBank/DDBJ whole genome shotgun (WGS) entry which is preliminary data.</text>
</comment>
<dbReference type="SUPFAM" id="SSF89562">
    <property type="entry name" value="RraA-like"/>
    <property type="match status" value="1"/>
</dbReference>
<dbReference type="Pfam" id="PF03737">
    <property type="entry name" value="RraA-like"/>
    <property type="match status" value="1"/>
</dbReference>
<dbReference type="InterPro" id="IPR036704">
    <property type="entry name" value="RraA/RraA-like_sf"/>
</dbReference>
<feature type="binding site" evidence="3">
    <location>
        <position position="371"/>
    </location>
    <ligand>
        <name>Mg(2+)</name>
        <dbReference type="ChEBI" id="CHEBI:18420"/>
    </ligand>
</feature>
<organism evidence="5 6">
    <name type="scientific">Cryoendolithus antarcticus</name>
    <dbReference type="NCBI Taxonomy" id="1507870"/>
    <lineage>
        <taxon>Eukaryota</taxon>
        <taxon>Fungi</taxon>
        <taxon>Dikarya</taxon>
        <taxon>Ascomycota</taxon>
        <taxon>Pezizomycotina</taxon>
        <taxon>Dothideomycetes</taxon>
        <taxon>Dothideomycetidae</taxon>
        <taxon>Cladosporiales</taxon>
        <taxon>Cladosporiaceae</taxon>
        <taxon>Cryoendolithus</taxon>
    </lineage>
</organism>
<evidence type="ECO:0000256" key="2">
    <source>
        <dbReference type="ARBA" id="ARBA00019014"/>
    </source>
</evidence>
<dbReference type="CDD" id="cd16841">
    <property type="entry name" value="RraA_family"/>
    <property type="match status" value="1"/>
</dbReference>
<dbReference type="InterPro" id="IPR036822">
    <property type="entry name" value="CutC-like_dom_sf"/>
</dbReference>
<dbReference type="InterPro" id="IPR005627">
    <property type="entry name" value="CutC-like"/>
</dbReference>
<evidence type="ECO:0000313" key="6">
    <source>
        <dbReference type="Proteomes" id="UP000192596"/>
    </source>
</evidence>
<keyword evidence="3" id="KW-0460">Magnesium</keyword>
<dbReference type="EMBL" id="NAJO01000007">
    <property type="protein sequence ID" value="OQO11137.1"/>
    <property type="molecule type" value="Genomic_DNA"/>
</dbReference>
<dbReference type="InterPro" id="IPR005493">
    <property type="entry name" value="RraA/RraA-like"/>
</dbReference>
<feature type="binding site" evidence="3">
    <location>
        <begin position="348"/>
        <end position="351"/>
    </location>
    <ligand>
        <name>substrate</name>
    </ligand>
</feature>
<comment type="similarity">
    <text evidence="1">Belongs to the CutC family.</text>
</comment>